<feature type="transmembrane region" description="Helical" evidence="1">
    <location>
        <begin position="241"/>
        <end position="259"/>
    </location>
</feature>
<feature type="transmembrane region" description="Helical" evidence="1">
    <location>
        <begin position="314"/>
        <end position="331"/>
    </location>
</feature>
<dbReference type="Pfam" id="PF09925">
    <property type="entry name" value="DUF2157"/>
    <property type="match status" value="1"/>
</dbReference>
<feature type="transmembrane region" description="Helical" evidence="1">
    <location>
        <begin position="343"/>
        <end position="362"/>
    </location>
</feature>
<keyword evidence="1" id="KW-0472">Membrane</keyword>
<dbReference type="InterPro" id="IPR018677">
    <property type="entry name" value="DUF2157"/>
</dbReference>
<feature type="domain" description="DUF2157" evidence="2">
    <location>
        <begin position="44"/>
        <end position="179"/>
    </location>
</feature>
<evidence type="ECO:0000259" key="2">
    <source>
        <dbReference type="Pfam" id="PF09925"/>
    </source>
</evidence>
<name>A0AA87MND1_9LEPT</name>
<feature type="transmembrane region" description="Helical" evidence="1">
    <location>
        <begin position="127"/>
        <end position="150"/>
    </location>
</feature>
<gene>
    <name evidence="3" type="ORF">LEP1GSC125_4149</name>
</gene>
<keyword evidence="1" id="KW-1133">Transmembrane helix</keyword>
<evidence type="ECO:0000313" key="4">
    <source>
        <dbReference type="Proteomes" id="UP000001343"/>
    </source>
</evidence>
<dbReference type="EMBL" id="AKWM02000057">
    <property type="protein sequence ID" value="EKR99337.1"/>
    <property type="molecule type" value="Genomic_DNA"/>
</dbReference>
<accession>A0AA87MND1</accession>
<dbReference type="Proteomes" id="UP000001343">
    <property type="component" value="Unassembled WGS sequence"/>
</dbReference>
<reference evidence="3 4" key="1">
    <citation type="journal article" date="2014" name="Int. J. Syst. Evol. Microbiol.">
        <title>Leptospira mayottensis sp. nov., a pathogenic species of the genus Leptospira isolated from humans.</title>
        <authorList>
            <person name="Bourhy P."/>
            <person name="Collet L."/>
            <person name="Brisse S."/>
            <person name="Picardeau M."/>
        </authorList>
    </citation>
    <scope>NUCLEOTIDE SEQUENCE [LARGE SCALE GENOMIC DNA]</scope>
    <source>
        <strain evidence="3 4">200901122</strain>
    </source>
</reference>
<evidence type="ECO:0000313" key="3">
    <source>
        <dbReference type="EMBL" id="EKR99337.1"/>
    </source>
</evidence>
<evidence type="ECO:0000256" key="1">
    <source>
        <dbReference type="SAM" id="Phobius"/>
    </source>
</evidence>
<feature type="transmembrane region" description="Helical" evidence="1">
    <location>
        <begin position="101"/>
        <end position="120"/>
    </location>
</feature>
<feature type="transmembrane region" description="Helical" evidence="1">
    <location>
        <begin position="156"/>
        <end position="173"/>
    </location>
</feature>
<feature type="transmembrane region" description="Helical" evidence="1">
    <location>
        <begin position="180"/>
        <end position="196"/>
    </location>
</feature>
<feature type="transmembrane region" description="Helical" evidence="1">
    <location>
        <begin position="374"/>
        <end position="391"/>
    </location>
</feature>
<protein>
    <submittedName>
        <fullName evidence="3">Membrane protein, PF09925 family</fullName>
    </submittedName>
</protein>
<feature type="transmembrane region" description="Helical" evidence="1">
    <location>
        <begin position="208"/>
        <end position="229"/>
    </location>
</feature>
<feature type="transmembrane region" description="Helical" evidence="1">
    <location>
        <begin position="70"/>
        <end position="95"/>
    </location>
</feature>
<organism evidence="3 4">
    <name type="scientific">Leptospira mayottensis 200901122</name>
    <dbReference type="NCBI Taxonomy" id="1193010"/>
    <lineage>
        <taxon>Bacteria</taxon>
        <taxon>Pseudomonadati</taxon>
        <taxon>Spirochaetota</taxon>
        <taxon>Spirochaetia</taxon>
        <taxon>Leptospirales</taxon>
        <taxon>Leptospiraceae</taxon>
        <taxon>Leptospira</taxon>
    </lineage>
</organism>
<feature type="transmembrane region" description="Helical" evidence="1">
    <location>
        <begin position="282"/>
        <end position="302"/>
    </location>
</feature>
<sequence>MSECLRKLKKFKWFGASRSKNFLQSVRFFPKVFPSMRLEQKLKRWVEAGLIRSEQSEAILNFEETRKTPYLYYSFIILGVIVIGIGVVAIIAANWEEIHDFVKLGAGLSILALIAGLALWKRENPNLLTVFILLESILILGMIGLVSQVYHLEGKYYEAAKLWCILTFLFLIATDSKTLIYLWLIGFQIAVTGWIFEQIEHRGGHEWGYYWNTYYYYSVVGFTGIWLAAEKFTLESRRATLFFWAVLFFIAGTFFRGFFQDWNNDSYSPSENLGYFGYTTDFPWLMVGLRLFVLAPLFYLLFYNTEISSNQKKSLSVSLFLLFLLYFPHPFRYVLADDSIGSYVWNYFVRLLPSFLFILFWLGIASSFRDHKRIFDLSLAIVGIRFLYFYFDLLGTLTYTGFGLIVSGLLIIGLTIGYLKYKSKVRILLGGEE</sequence>
<comment type="caution">
    <text evidence="3">The sequence shown here is derived from an EMBL/GenBank/DDBJ whole genome shotgun (WGS) entry which is preliminary data.</text>
</comment>
<proteinExistence type="predicted"/>
<keyword evidence="1" id="KW-0812">Transmembrane</keyword>
<feature type="transmembrane region" description="Helical" evidence="1">
    <location>
        <begin position="397"/>
        <end position="419"/>
    </location>
</feature>
<dbReference type="AlphaFoldDB" id="A0AA87MND1"/>